<organism evidence="3 4">
    <name type="scientific">Paspalum notatum var. saurae</name>
    <dbReference type="NCBI Taxonomy" id="547442"/>
    <lineage>
        <taxon>Eukaryota</taxon>
        <taxon>Viridiplantae</taxon>
        <taxon>Streptophyta</taxon>
        <taxon>Embryophyta</taxon>
        <taxon>Tracheophyta</taxon>
        <taxon>Spermatophyta</taxon>
        <taxon>Magnoliopsida</taxon>
        <taxon>Liliopsida</taxon>
        <taxon>Poales</taxon>
        <taxon>Poaceae</taxon>
        <taxon>PACMAD clade</taxon>
        <taxon>Panicoideae</taxon>
        <taxon>Andropogonodae</taxon>
        <taxon>Paspaleae</taxon>
        <taxon>Paspalinae</taxon>
        <taxon>Paspalum</taxon>
    </lineage>
</organism>
<dbReference type="AlphaFoldDB" id="A0AAQ3TWA0"/>
<dbReference type="PANTHER" id="PTHR15503">
    <property type="entry name" value="LDOC1 RELATED"/>
    <property type="match status" value="1"/>
</dbReference>
<feature type="non-terminal residue" evidence="3">
    <location>
        <position position="1"/>
    </location>
</feature>
<gene>
    <name evidence="3" type="ORF">U9M48_028194</name>
</gene>
<accession>A0AAQ3TWA0</accession>
<evidence type="ECO:0000256" key="1">
    <source>
        <dbReference type="SAM" id="MobiDB-lite"/>
    </source>
</evidence>
<dbReference type="Pfam" id="PF03732">
    <property type="entry name" value="Retrotrans_gag"/>
    <property type="match status" value="1"/>
</dbReference>
<proteinExistence type="predicted"/>
<keyword evidence="4" id="KW-1185">Reference proteome</keyword>
<name>A0AAQ3TWA0_PASNO</name>
<dbReference type="InterPro" id="IPR005162">
    <property type="entry name" value="Retrotrans_gag_dom"/>
</dbReference>
<reference evidence="3 4" key="1">
    <citation type="submission" date="2024-02" db="EMBL/GenBank/DDBJ databases">
        <title>High-quality chromosome-scale genome assembly of Pensacola bahiagrass (Paspalum notatum Flugge var. saurae).</title>
        <authorList>
            <person name="Vega J.M."/>
            <person name="Podio M."/>
            <person name="Orjuela J."/>
            <person name="Siena L.A."/>
            <person name="Pessino S.C."/>
            <person name="Combes M.C."/>
            <person name="Mariac C."/>
            <person name="Albertini E."/>
            <person name="Pupilli F."/>
            <person name="Ortiz J.P.A."/>
            <person name="Leblanc O."/>
        </authorList>
    </citation>
    <scope>NUCLEOTIDE SEQUENCE [LARGE SCALE GENOMIC DNA]</scope>
    <source>
        <strain evidence="3">R1</strain>
        <tissue evidence="3">Leaf</tissue>
    </source>
</reference>
<protein>
    <recommendedName>
        <fullName evidence="2">Retrotransposon gag domain-containing protein</fullName>
    </recommendedName>
</protein>
<evidence type="ECO:0000313" key="4">
    <source>
        <dbReference type="Proteomes" id="UP001341281"/>
    </source>
</evidence>
<sequence>WSLHPRHLAQGAAHGAPSPSELATRVAQHLINLIAQDQQRRDPQEISYTNIAALQPPIFTTATDPLDADDWLRIIESKFGPPPASCLHGPSGAWCASFLAMQPAGHQVTWDEFCVAFRAHYLPPSLIELKQREFHALQQGNMSVLEYVQAFIRPSQYSPEDVNTDPRRAARLLGGFNPTLLTHLGRRYDSFTELVDAAIDMEHHLREAHEDQQGKRLASTPPSSSSQRQRVVHRPLSHMYHIDTPKQQEQQGETQQHLFSCRVRPQPPASVPPAKPSAKYPYYKCGKTSHFSKNCLALRRSQA</sequence>
<feature type="region of interest" description="Disordered" evidence="1">
    <location>
        <begin position="207"/>
        <end position="232"/>
    </location>
</feature>
<dbReference type="Proteomes" id="UP001341281">
    <property type="component" value="Chromosome 06"/>
</dbReference>
<evidence type="ECO:0000313" key="3">
    <source>
        <dbReference type="EMBL" id="WVZ80738.1"/>
    </source>
</evidence>
<dbReference type="EMBL" id="CP144750">
    <property type="protein sequence ID" value="WVZ80738.1"/>
    <property type="molecule type" value="Genomic_DNA"/>
</dbReference>
<feature type="non-terminal residue" evidence="3">
    <location>
        <position position="303"/>
    </location>
</feature>
<dbReference type="InterPro" id="IPR032567">
    <property type="entry name" value="RTL1-rel"/>
</dbReference>
<evidence type="ECO:0000259" key="2">
    <source>
        <dbReference type="Pfam" id="PF03732"/>
    </source>
</evidence>
<feature type="domain" description="Retrotransposon gag" evidence="2">
    <location>
        <begin position="85"/>
        <end position="177"/>
    </location>
</feature>